<protein>
    <submittedName>
        <fullName evidence="6">Uncharacterized protein</fullName>
    </submittedName>
</protein>
<comment type="subcellular location">
    <subcellularLocation>
        <location evidence="1">Membrane</location>
    </subcellularLocation>
</comment>
<reference evidence="6 7" key="1">
    <citation type="submission" date="2024-01" db="EMBL/GenBank/DDBJ databases">
        <authorList>
            <person name="Allen C."/>
            <person name="Tagirdzhanova G."/>
        </authorList>
    </citation>
    <scope>NUCLEOTIDE SEQUENCE [LARGE SCALE GENOMIC DNA]</scope>
</reference>
<feature type="transmembrane region" description="Helical" evidence="5">
    <location>
        <begin position="43"/>
        <end position="64"/>
    </location>
</feature>
<dbReference type="InterPro" id="IPR005828">
    <property type="entry name" value="MFS_sugar_transport-like"/>
</dbReference>
<dbReference type="SUPFAM" id="SSF103473">
    <property type="entry name" value="MFS general substrate transporter"/>
    <property type="match status" value="1"/>
</dbReference>
<evidence type="ECO:0000313" key="7">
    <source>
        <dbReference type="Proteomes" id="UP001642405"/>
    </source>
</evidence>
<accession>A0ABP0AYL2</accession>
<dbReference type="Gene3D" id="1.20.1250.20">
    <property type="entry name" value="MFS general substrate transporter like domains"/>
    <property type="match status" value="1"/>
</dbReference>
<evidence type="ECO:0000256" key="4">
    <source>
        <dbReference type="ARBA" id="ARBA00023136"/>
    </source>
</evidence>
<keyword evidence="4 5" id="KW-0472">Membrane</keyword>
<evidence type="ECO:0000256" key="1">
    <source>
        <dbReference type="ARBA" id="ARBA00004370"/>
    </source>
</evidence>
<organism evidence="6 7">
    <name type="scientific">Sporothrix curviconia</name>
    <dbReference type="NCBI Taxonomy" id="1260050"/>
    <lineage>
        <taxon>Eukaryota</taxon>
        <taxon>Fungi</taxon>
        <taxon>Dikarya</taxon>
        <taxon>Ascomycota</taxon>
        <taxon>Pezizomycotina</taxon>
        <taxon>Sordariomycetes</taxon>
        <taxon>Sordariomycetidae</taxon>
        <taxon>Ophiostomatales</taxon>
        <taxon>Ophiostomataceae</taxon>
        <taxon>Sporothrix</taxon>
    </lineage>
</organism>
<dbReference type="EMBL" id="CAWUHB010000005">
    <property type="protein sequence ID" value="CAK7212370.1"/>
    <property type="molecule type" value="Genomic_DNA"/>
</dbReference>
<name>A0ABP0AYL2_9PEZI</name>
<keyword evidence="3 5" id="KW-1133">Transmembrane helix</keyword>
<proteinExistence type="predicted"/>
<evidence type="ECO:0000256" key="3">
    <source>
        <dbReference type="ARBA" id="ARBA00022989"/>
    </source>
</evidence>
<dbReference type="Pfam" id="PF00083">
    <property type="entry name" value="Sugar_tr"/>
    <property type="match status" value="1"/>
</dbReference>
<keyword evidence="2 5" id="KW-0812">Transmembrane</keyword>
<comment type="caution">
    <text evidence="6">The sequence shown here is derived from an EMBL/GenBank/DDBJ whole genome shotgun (WGS) entry which is preliminary data.</text>
</comment>
<dbReference type="Proteomes" id="UP001642405">
    <property type="component" value="Unassembled WGS sequence"/>
</dbReference>
<dbReference type="InterPro" id="IPR036259">
    <property type="entry name" value="MFS_trans_sf"/>
</dbReference>
<keyword evidence="7" id="KW-1185">Reference proteome</keyword>
<evidence type="ECO:0000256" key="5">
    <source>
        <dbReference type="SAM" id="Phobius"/>
    </source>
</evidence>
<sequence>MGGHINKYTVGVRLCGRGRLDNRGLLNGLTACGLASGYVVVQFHLVLSLGVVGPLITLAGIYWVPESPRWLAWQGRRDEA</sequence>
<evidence type="ECO:0000313" key="6">
    <source>
        <dbReference type="EMBL" id="CAK7212370.1"/>
    </source>
</evidence>
<gene>
    <name evidence="6" type="ORF">SCUCBS95973_001440</name>
</gene>
<evidence type="ECO:0000256" key="2">
    <source>
        <dbReference type="ARBA" id="ARBA00022692"/>
    </source>
</evidence>